<keyword evidence="10" id="KW-0967">Endosome</keyword>
<dbReference type="GO" id="GO:0016020">
    <property type="term" value="C:membrane"/>
    <property type="evidence" value="ECO:0007669"/>
    <property type="project" value="UniProtKB-SubCell"/>
</dbReference>
<evidence type="ECO:0000256" key="3">
    <source>
        <dbReference type="ARBA" id="ARBA00004177"/>
    </source>
</evidence>
<dbReference type="InterPro" id="IPR051878">
    <property type="entry name" value="ZNRF_ubiq-protein_ligase"/>
</dbReference>
<organism evidence="23">
    <name type="scientific">Cuerna arida</name>
    <dbReference type="NCBI Taxonomy" id="1464854"/>
    <lineage>
        <taxon>Eukaryota</taxon>
        <taxon>Metazoa</taxon>
        <taxon>Ecdysozoa</taxon>
        <taxon>Arthropoda</taxon>
        <taxon>Hexapoda</taxon>
        <taxon>Insecta</taxon>
        <taxon>Pterygota</taxon>
        <taxon>Neoptera</taxon>
        <taxon>Paraneoptera</taxon>
        <taxon>Hemiptera</taxon>
        <taxon>Auchenorrhyncha</taxon>
        <taxon>Membracoidea</taxon>
        <taxon>Cicadellidae</taxon>
        <taxon>Cicadellinae</taxon>
        <taxon>Proconiini</taxon>
        <taxon>Cuerna</taxon>
    </lineage>
</organism>
<dbReference type="GO" id="GO:0070936">
    <property type="term" value="P:protein K48-linked ubiquitination"/>
    <property type="evidence" value="ECO:0007669"/>
    <property type="project" value="TreeGrafter"/>
</dbReference>
<keyword evidence="7" id="KW-0808">Transferase</keyword>
<dbReference type="PANTHER" id="PTHR46661">
    <property type="entry name" value="E3 UBIQUITIN-PROTEIN LIGASE ZNRF1-LIKE PROTEIN"/>
    <property type="match status" value="1"/>
</dbReference>
<keyword evidence="12" id="KW-0833">Ubl conjugation pathway</keyword>
<dbReference type="Gene3D" id="3.30.40.10">
    <property type="entry name" value="Zinc/RING finger domain, C3HC4 (zinc finger)"/>
    <property type="match status" value="1"/>
</dbReference>
<reference evidence="23" key="1">
    <citation type="submission" date="2015-11" db="EMBL/GenBank/DDBJ databases">
        <title>De novo transcriptome assembly of four potential Pierce s Disease insect vectors from Arizona vineyards.</title>
        <authorList>
            <person name="Tassone E.E."/>
        </authorList>
    </citation>
    <scope>NUCLEOTIDE SEQUENCE</scope>
</reference>
<keyword evidence="9" id="KW-0479">Metal-binding</keyword>
<accession>A0A1B6FPU3</accession>
<dbReference type="InterPro" id="IPR001841">
    <property type="entry name" value="Znf_RING"/>
</dbReference>
<keyword evidence="8" id="KW-0519">Myristate</keyword>
<proteinExistence type="predicted"/>
<dbReference type="GO" id="GO:0005764">
    <property type="term" value="C:lysosome"/>
    <property type="evidence" value="ECO:0007669"/>
    <property type="project" value="UniProtKB-SubCell"/>
</dbReference>
<dbReference type="SMART" id="SM00184">
    <property type="entry name" value="RING"/>
    <property type="match status" value="1"/>
</dbReference>
<evidence type="ECO:0000256" key="21">
    <source>
        <dbReference type="SAM" id="MobiDB-lite"/>
    </source>
</evidence>
<comment type="catalytic activity">
    <reaction evidence="1">
        <text>S-ubiquitinyl-[E2 ubiquitin-conjugating enzyme]-L-cysteine + [acceptor protein]-L-lysine = [E2 ubiquitin-conjugating enzyme]-L-cysteine + N(6)-ubiquitinyl-[acceptor protein]-L-lysine.</text>
        <dbReference type="EC" id="2.3.2.27"/>
    </reaction>
</comment>
<dbReference type="PANTHER" id="PTHR46661:SF4">
    <property type="entry name" value="RING-TYPE DOMAIN-CONTAINING PROTEIN"/>
    <property type="match status" value="1"/>
</dbReference>
<gene>
    <name evidence="23" type="ORF">g.47313</name>
</gene>
<evidence type="ECO:0000256" key="18">
    <source>
        <dbReference type="ARBA" id="ARBA00042177"/>
    </source>
</evidence>
<evidence type="ECO:0000256" key="16">
    <source>
        <dbReference type="ARBA" id="ARBA00023288"/>
    </source>
</evidence>
<evidence type="ECO:0000256" key="4">
    <source>
        <dbReference type="ARBA" id="ARBA00004371"/>
    </source>
</evidence>
<sequence>MGARVSTSSNSNSGSNTRRTSSAATNAAATPATSTATAASSADTSSGSPSSLLADEVLSAFRLFNHYPHRMRSFTNVPSSDRTMSMDSEQVTVVPSALDYFAATNESTAPFYMAAAADNSSTTTASSSPSMFNNSNHMDPFAPRLLSSQIYSFHGIKCPACSKVLLPQDFDYHIVMCLTKPKLSYNEDILQSDKGECVICLEDLTVGTVIARLPCLCIYHKKCIDQWFKVNRSCPEHPGA</sequence>
<evidence type="ECO:0000256" key="17">
    <source>
        <dbReference type="ARBA" id="ARBA00040227"/>
    </source>
</evidence>
<evidence type="ECO:0000256" key="7">
    <source>
        <dbReference type="ARBA" id="ARBA00022679"/>
    </source>
</evidence>
<dbReference type="EMBL" id="GECZ01017542">
    <property type="protein sequence ID" value="JAS52227.1"/>
    <property type="molecule type" value="Transcribed_RNA"/>
</dbReference>
<dbReference type="Pfam" id="PF13639">
    <property type="entry name" value="zf-RING_2"/>
    <property type="match status" value="1"/>
</dbReference>
<evidence type="ECO:0000256" key="12">
    <source>
        <dbReference type="ARBA" id="ARBA00022786"/>
    </source>
</evidence>
<evidence type="ECO:0000256" key="8">
    <source>
        <dbReference type="ARBA" id="ARBA00022707"/>
    </source>
</evidence>
<evidence type="ECO:0000256" key="2">
    <source>
        <dbReference type="ARBA" id="ARBA00004170"/>
    </source>
</evidence>
<comment type="subcellular location">
    <subcellularLocation>
        <location evidence="3">Endosome</location>
    </subcellularLocation>
    <subcellularLocation>
        <location evidence="4">Lysosome</location>
    </subcellularLocation>
    <subcellularLocation>
        <location evidence="2">Membrane</location>
        <topology evidence="2">Peripheral membrane protein</topology>
    </subcellularLocation>
</comment>
<dbReference type="PROSITE" id="PS50089">
    <property type="entry name" value="ZF_RING_2"/>
    <property type="match status" value="1"/>
</dbReference>
<dbReference type="GO" id="GO:0005768">
    <property type="term" value="C:endosome"/>
    <property type="evidence" value="ECO:0007669"/>
    <property type="project" value="UniProtKB-SubCell"/>
</dbReference>
<keyword evidence="15" id="KW-0458">Lysosome</keyword>
<dbReference type="FunFam" id="3.30.40.10:FF:000235">
    <property type="entry name" value="E3 ubiquitin-protein ligase ZNRF1"/>
    <property type="match status" value="1"/>
</dbReference>
<dbReference type="GO" id="GO:0043161">
    <property type="term" value="P:proteasome-mediated ubiquitin-dependent protein catabolic process"/>
    <property type="evidence" value="ECO:0007669"/>
    <property type="project" value="TreeGrafter"/>
</dbReference>
<keyword evidence="14" id="KW-0472">Membrane</keyword>
<feature type="domain" description="RING-type" evidence="22">
    <location>
        <begin position="197"/>
        <end position="237"/>
    </location>
</feature>
<dbReference type="SUPFAM" id="SSF57850">
    <property type="entry name" value="RING/U-box"/>
    <property type="match status" value="1"/>
</dbReference>
<dbReference type="EC" id="2.3.2.27" evidence="6"/>
<keyword evidence="16" id="KW-0449">Lipoprotein</keyword>
<dbReference type="InterPro" id="IPR013083">
    <property type="entry name" value="Znf_RING/FYVE/PHD"/>
</dbReference>
<evidence type="ECO:0000256" key="6">
    <source>
        <dbReference type="ARBA" id="ARBA00012483"/>
    </source>
</evidence>
<evidence type="ECO:0000256" key="19">
    <source>
        <dbReference type="ARBA" id="ARBA00042305"/>
    </source>
</evidence>
<evidence type="ECO:0000256" key="10">
    <source>
        <dbReference type="ARBA" id="ARBA00022753"/>
    </source>
</evidence>
<evidence type="ECO:0000256" key="1">
    <source>
        <dbReference type="ARBA" id="ARBA00000900"/>
    </source>
</evidence>
<evidence type="ECO:0000256" key="14">
    <source>
        <dbReference type="ARBA" id="ARBA00023136"/>
    </source>
</evidence>
<evidence type="ECO:0000256" key="15">
    <source>
        <dbReference type="ARBA" id="ARBA00023228"/>
    </source>
</evidence>
<evidence type="ECO:0000256" key="9">
    <source>
        <dbReference type="ARBA" id="ARBA00022723"/>
    </source>
</evidence>
<comment type="pathway">
    <text evidence="5">Protein modification; protein ubiquitination.</text>
</comment>
<protein>
    <recommendedName>
        <fullName evidence="17">E3 ubiquitin-protein ligase ZNRF1</fullName>
        <ecNumber evidence="6">2.3.2.27</ecNumber>
    </recommendedName>
    <alternativeName>
        <fullName evidence="18">RING-type E3 ubiquitin transferase ZNRF1</fullName>
    </alternativeName>
    <alternativeName>
        <fullName evidence="19">Zinc/RING finger protein 1</fullName>
    </alternativeName>
</protein>
<evidence type="ECO:0000256" key="13">
    <source>
        <dbReference type="ARBA" id="ARBA00022833"/>
    </source>
</evidence>
<evidence type="ECO:0000256" key="5">
    <source>
        <dbReference type="ARBA" id="ARBA00004906"/>
    </source>
</evidence>
<evidence type="ECO:0000313" key="23">
    <source>
        <dbReference type="EMBL" id="JAS52227.1"/>
    </source>
</evidence>
<evidence type="ECO:0000259" key="22">
    <source>
        <dbReference type="PROSITE" id="PS50089"/>
    </source>
</evidence>
<dbReference type="GO" id="GO:0061630">
    <property type="term" value="F:ubiquitin protein ligase activity"/>
    <property type="evidence" value="ECO:0007669"/>
    <property type="project" value="UniProtKB-EC"/>
</dbReference>
<keyword evidence="13" id="KW-0862">Zinc</keyword>
<dbReference type="GO" id="GO:0008270">
    <property type="term" value="F:zinc ion binding"/>
    <property type="evidence" value="ECO:0007669"/>
    <property type="project" value="UniProtKB-KW"/>
</dbReference>
<evidence type="ECO:0000256" key="11">
    <source>
        <dbReference type="ARBA" id="ARBA00022771"/>
    </source>
</evidence>
<keyword evidence="11 20" id="KW-0863">Zinc-finger</keyword>
<evidence type="ECO:0000256" key="20">
    <source>
        <dbReference type="PROSITE-ProRule" id="PRU00175"/>
    </source>
</evidence>
<feature type="region of interest" description="Disordered" evidence="21">
    <location>
        <begin position="1"/>
        <end position="49"/>
    </location>
</feature>
<dbReference type="AlphaFoldDB" id="A0A1B6FPU3"/>
<name>A0A1B6FPU3_9HEMI</name>